<dbReference type="OrthoDB" id="3786778at2759"/>
<evidence type="ECO:0000256" key="2">
    <source>
        <dbReference type="SAM" id="SignalP"/>
    </source>
</evidence>
<feature type="transmembrane region" description="Helical" evidence="1">
    <location>
        <begin position="184"/>
        <end position="207"/>
    </location>
</feature>
<organism evidence="3 4">
    <name type="scientific">Periconia macrospinosa</name>
    <dbReference type="NCBI Taxonomy" id="97972"/>
    <lineage>
        <taxon>Eukaryota</taxon>
        <taxon>Fungi</taxon>
        <taxon>Dikarya</taxon>
        <taxon>Ascomycota</taxon>
        <taxon>Pezizomycotina</taxon>
        <taxon>Dothideomycetes</taxon>
        <taxon>Pleosporomycetidae</taxon>
        <taxon>Pleosporales</taxon>
        <taxon>Massarineae</taxon>
        <taxon>Periconiaceae</taxon>
        <taxon>Periconia</taxon>
    </lineage>
</organism>
<evidence type="ECO:0000256" key="1">
    <source>
        <dbReference type="SAM" id="Phobius"/>
    </source>
</evidence>
<sequence length="231" mass="23811">MRFTSTVFALSSLFAASFAAPAPQSGLTSLIGTDELIPELGLPLPLSRRTDDHPVIYQLNTCMEGVKGHTATINKTVAGGFDFGAKGQMMGTVKGEFGLIIKLVTSIIGEVTGILSGGGEISGDIKGEVVKLVFGLLLEIMFTLKGVLGVFKISVFELLGSSVFLLLSVCLHLITVLDAKIEGVLSLVFGLLGGFSGVLHIVLGGLFGKLQGILGGGAFGLVGGLLSCLSI</sequence>
<dbReference type="AlphaFoldDB" id="A0A2V1E275"/>
<name>A0A2V1E275_9PLEO</name>
<dbReference type="Proteomes" id="UP000244855">
    <property type="component" value="Unassembled WGS sequence"/>
</dbReference>
<accession>A0A2V1E275</accession>
<gene>
    <name evidence="3" type="ORF">DM02DRAFT_611603</name>
</gene>
<dbReference type="EMBL" id="KZ805322">
    <property type="protein sequence ID" value="PVI04349.1"/>
    <property type="molecule type" value="Genomic_DNA"/>
</dbReference>
<keyword evidence="1" id="KW-0812">Transmembrane</keyword>
<keyword evidence="1" id="KW-1133">Transmembrane helix</keyword>
<feature type="chain" id="PRO_5015841427" evidence="2">
    <location>
        <begin position="20"/>
        <end position="231"/>
    </location>
</feature>
<feature type="transmembrane region" description="Helical" evidence="1">
    <location>
        <begin position="129"/>
        <end position="153"/>
    </location>
</feature>
<keyword evidence="1" id="KW-0472">Membrane</keyword>
<feature type="transmembrane region" description="Helical" evidence="1">
    <location>
        <begin position="159"/>
        <end position="177"/>
    </location>
</feature>
<protein>
    <submittedName>
        <fullName evidence="3">Uncharacterized protein</fullName>
    </submittedName>
</protein>
<keyword evidence="2" id="KW-0732">Signal</keyword>
<proteinExistence type="predicted"/>
<reference evidence="3 4" key="1">
    <citation type="journal article" date="2018" name="Sci. Rep.">
        <title>Comparative genomics provides insights into the lifestyle and reveals functional heterogeneity of dark septate endophytic fungi.</title>
        <authorList>
            <person name="Knapp D.G."/>
            <person name="Nemeth J.B."/>
            <person name="Barry K."/>
            <person name="Hainaut M."/>
            <person name="Henrissat B."/>
            <person name="Johnson J."/>
            <person name="Kuo A."/>
            <person name="Lim J.H.P."/>
            <person name="Lipzen A."/>
            <person name="Nolan M."/>
            <person name="Ohm R.A."/>
            <person name="Tamas L."/>
            <person name="Grigoriev I.V."/>
            <person name="Spatafora J.W."/>
            <person name="Nagy L.G."/>
            <person name="Kovacs G.M."/>
        </authorList>
    </citation>
    <scope>NUCLEOTIDE SEQUENCE [LARGE SCALE GENOMIC DNA]</scope>
    <source>
        <strain evidence="3 4">DSE2036</strain>
    </source>
</reference>
<feature type="transmembrane region" description="Helical" evidence="1">
    <location>
        <begin position="213"/>
        <end position="230"/>
    </location>
</feature>
<evidence type="ECO:0000313" key="4">
    <source>
        <dbReference type="Proteomes" id="UP000244855"/>
    </source>
</evidence>
<evidence type="ECO:0000313" key="3">
    <source>
        <dbReference type="EMBL" id="PVI04349.1"/>
    </source>
</evidence>
<feature type="transmembrane region" description="Helical" evidence="1">
    <location>
        <begin position="97"/>
        <end position="117"/>
    </location>
</feature>
<feature type="signal peptide" evidence="2">
    <location>
        <begin position="1"/>
        <end position="19"/>
    </location>
</feature>
<keyword evidence="4" id="KW-1185">Reference proteome</keyword>